<dbReference type="Gene3D" id="2.60.120.290">
    <property type="entry name" value="Spermadhesin, CUB domain"/>
    <property type="match status" value="1"/>
</dbReference>
<protein>
    <submittedName>
        <fullName evidence="7">CUB domain-containing protein</fullName>
    </submittedName>
</protein>
<dbReference type="CDD" id="cd00041">
    <property type="entry name" value="CUB"/>
    <property type="match status" value="1"/>
</dbReference>
<dbReference type="Proteomes" id="UP000492821">
    <property type="component" value="Unassembled WGS sequence"/>
</dbReference>
<evidence type="ECO:0000256" key="1">
    <source>
        <dbReference type="ARBA" id="ARBA00004613"/>
    </source>
</evidence>
<reference evidence="6" key="1">
    <citation type="journal article" date="2013" name="Genetics">
        <title>The draft genome and transcriptome of Panagrellus redivivus are shaped by the harsh demands of a free-living lifestyle.</title>
        <authorList>
            <person name="Srinivasan J."/>
            <person name="Dillman A.R."/>
            <person name="Macchietto M.G."/>
            <person name="Heikkinen L."/>
            <person name="Lakso M."/>
            <person name="Fracchia K.M."/>
            <person name="Antoshechkin I."/>
            <person name="Mortazavi A."/>
            <person name="Wong G."/>
            <person name="Sternberg P.W."/>
        </authorList>
    </citation>
    <scope>NUCLEOTIDE SEQUENCE [LARGE SCALE GENOMIC DNA]</scope>
    <source>
        <strain evidence="6">MT8872</strain>
    </source>
</reference>
<evidence type="ECO:0000256" key="4">
    <source>
        <dbReference type="PROSITE-ProRule" id="PRU00059"/>
    </source>
</evidence>
<dbReference type="SMART" id="SM00042">
    <property type="entry name" value="CUB"/>
    <property type="match status" value="1"/>
</dbReference>
<comment type="caution">
    <text evidence="4">Lacks conserved residue(s) required for the propagation of feature annotation.</text>
</comment>
<dbReference type="GO" id="GO:0072562">
    <property type="term" value="C:blood microparticle"/>
    <property type="evidence" value="ECO:0007669"/>
    <property type="project" value="TreeGrafter"/>
</dbReference>
<dbReference type="InterPro" id="IPR000859">
    <property type="entry name" value="CUB_dom"/>
</dbReference>
<evidence type="ECO:0000313" key="6">
    <source>
        <dbReference type="Proteomes" id="UP000492821"/>
    </source>
</evidence>
<reference evidence="7" key="2">
    <citation type="submission" date="2020-10" db="UniProtKB">
        <authorList>
            <consortium name="WormBaseParasite"/>
        </authorList>
    </citation>
    <scope>IDENTIFICATION</scope>
</reference>
<dbReference type="PANTHER" id="PTHR24255">
    <property type="entry name" value="COMPLEMENT COMPONENT 1, S SUBCOMPONENT-RELATED"/>
    <property type="match status" value="1"/>
</dbReference>
<dbReference type="Pfam" id="PF00431">
    <property type="entry name" value="CUB"/>
    <property type="match status" value="1"/>
</dbReference>
<dbReference type="SUPFAM" id="SSF49854">
    <property type="entry name" value="Spermadhesin, CUB domain"/>
    <property type="match status" value="1"/>
</dbReference>
<dbReference type="PROSITE" id="PS01180">
    <property type="entry name" value="CUB"/>
    <property type="match status" value="1"/>
</dbReference>
<keyword evidence="2" id="KW-0964">Secreted</keyword>
<organism evidence="6 7">
    <name type="scientific">Panagrellus redivivus</name>
    <name type="common">Microworm</name>
    <dbReference type="NCBI Taxonomy" id="6233"/>
    <lineage>
        <taxon>Eukaryota</taxon>
        <taxon>Metazoa</taxon>
        <taxon>Ecdysozoa</taxon>
        <taxon>Nematoda</taxon>
        <taxon>Chromadorea</taxon>
        <taxon>Rhabditida</taxon>
        <taxon>Tylenchina</taxon>
        <taxon>Panagrolaimomorpha</taxon>
        <taxon>Panagrolaimoidea</taxon>
        <taxon>Panagrolaimidae</taxon>
        <taxon>Panagrellus</taxon>
    </lineage>
</organism>
<evidence type="ECO:0000256" key="2">
    <source>
        <dbReference type="ARBA" id="ARBA00022525"/>
    </source>
</evidence>
<keyword evidence="6" id="KW-1185">Reference proteome</keyword>
<keyword evidence="3" id="KW-1015">Disulfide bond</keyword>
<dbReference type="InterPro" id="IPR035914">
    <property type="entry name" value="Sperma_CUB_dom_sf"/>
</dbReference>
<dbReference type="WBParaSite" id="Pan_g15822.t1">
    <property type="protein sequence ID" value="Pan_g15822.t1"/>
    <property type="gene ID" value="Pan_g15822"/>
</dbReference>
<evidence type="ECO:0000256" key="3">
    <source>
        <dbReference type="ARBA" id="ARBA00023157"/>
    </source>
</evidence>
<dbReference type="AlphaFoldDB" id="A0A7E4V2Z7"/>
<evidence type="ECO:0000313" key="7">
    <source>
        <dbReference type="WBParaSite" id="Pan_g15822.t1"/>
    </source>
</evidence>
<proteinExistence type="predicted"/>
<feature type="domain" description="CUB" evidence="5">
    <location>
        <begin position="93"/>
        <end position="200"/>
    </location>
</feature>
<accession>A0A7E4V2Z7</accession>
<evidence type="ECO:0000259" key="5">
    <source>
        <dbReference type="PROSITE" id="PS01180"/>
    </source>
</evidence>
<name>A0A7E4V2Z7_PANRE</name>
<dbReference type="GO" id="GO:0031638">
    <property type="term" value="P:zymogen activation"/>
    <property type="evidence" value="ECO:0007669"/>
    <property type="project" value="TreeGrafter"/>
</dbReference>
<dbReference type="GO" id="GO:0004252">
    <property type="term" value="F:serine-type endopeptidase activity"/>
    <property type="evidence" value="ECO:0007669"/>
    <property type="project" value="TreeGrafter"/>
</dbReference>
<comment type="subcellular location">
    <subcellularLocation>
        <location evidence="1">Secreted</location>
    </subcellularLocation>
</comment>
<sequence length="204" mass="23427">MQITHIGSMAPLHRIMTVMRVLHGRKLWLTMDGRKLIVRILCLTFVYDNLTLIDTTTSRTRPHSVESVSNQLYVEFDTSKKGNEKYIGWKASFKTFVPITMEGSFNSPNYPNNYTAFQNITRYVHVPDDFGILFNILDFSSENGYDYLTITTDASILSNLTGSYDVFPFTIRTNASKATLLWHSDKYVTNRGFNLTYVADPNYT</sequence>
<dbReference type="PANTHER" id="PTHR24255:SF27">
    <property type="entry name" value="HAPTOGLOBIN-RELATED PROTEIN"/>
    <property type="match status" value="1"/>
</dbReference>